<accession>A0A9D4PBG0</accession>
<protein>
    <submittedName>
        <fullName evidence="2">Uncharacterized protein</fullName>
    </submittedName>
</protein>
<name>A0A9D4PBG0_RHISA</name>
<evidence type="ECO:0000313" key="3">
    <source>
        <dbReference type="Proteomes" id="UP000821837"/>
    </source>
</evidence>
<evidence type="ECO:0000313" key="2">
    <source>
        <dbReference type="EMBL" id="KAH7932015.1"/>
    </source>
</evidence>
<proteinExistence type="predicted"/>
<organism evidence="2 3">
    <name type="scientific">Rhipicephalus sanguineus</name>
    <name type="common">Brown dog tick</name>
    <name type="synonym">Ixodes sanguineus</name>
    <dbReference type="NCBI Taxonomy" id="34632"/>
    <lineage>
        <taxon>Eukaryota</taxon>
        <taxon>Metazoa</taxon>
        <taxon>Ecdysozoa</taxon>
        <taxon>Arthropoda</taxon>
        <taxon>Chelicerata</taxon>
        <taxon>Arachnida</taxon>
        <taxon>Acari</taxon>
        <taxon>Parasitiformes</taxon>
        <taxon>Ixodida</taxon>
        <taxon>Ixodoidea</taxon>
        <taxon>Ixodidae</taxon>
        <taxon>Rhipicephalinae</taxon>
        <taxon>Rhipicephalus</taxon>
        <taxon>Rhipicephalus</taxon>
    </lineage>
</organism>
<comment type="caution">
    <text evidence="2">The sequence shown here is derived from an EMBL/GenBank/DDBJ whole genome shotgun (WGS) entry which is preliminary data.</text>
</comment>
<reference evidence="2" key="2">
    <citation type="submission" date="2021-09" db="EMBL/GenBank/DDBJ databases">
        <authorList>
            <person name="Jia N."/>
            <person name="Wang J."/>
            <person name="Shi W."/>
            <person name="Du L."/>
            <person name="Sun Y."/>
            <person name="Zhan W."/>
            <person name="Jiang J."/>
            <person name="Wang Q."/>
            <person name="Zhang B."/>
            <person name="Ji P."/>
            <person name="Sakyi L.B."/>
            <person name="Cui X."/>
            <person name="Yuan T."/>
            <person name="Jiang B."/>
            <person name="Yang W."/>
            <person name="Lam T.T.-Y."/>
            <person name="Chang Q."/>
            <person name="Ding S."/>
            <person name="Wang X."/>
            <person name="Zhu J."/>
            <person name="Ruan X."/>
            <person name="Zhao L."/>
            <person name="Wei J."/>
            <person name="Que T."/>
            <person name="Du C."/>
            <person name="Cheng J."/>
            <person name="Dai P."/>
            <person name="Han X."/>
            <person name="Huang E."/>
            <person name="Gao Y."/>
            <person name="Liu J."/>
            <person name="Shao H."/>
            <person name="Ye R."/>
            <person name="Li L."/>
            <person name="Wei W."/>
            <person name="Wang X."/>
            <person name="Wang C."/>
            <person name="Huo Q."/>
            <person name="Li W."/>
            <person name="Guo W."/>
            <person name="Chen H."/>
            <person name="Chen S."/>
            <person name="Zhou L."/>
            <person name="Zhou L."/>
            <person name="Ni X."/>
            <person name="Tian J."/>
            <person name="Zhou Y."/>
            <person name="Sheng Y."/>
            <person name="Liu T."/>
            <person name="Pan Y."/>
            <person name="Xia L."/>
            <person name="Li J."/>
            <person name="Zhao F."/>
            <person name="Cao W."/>
        </authorList>
    </citation>
    <scope>NUCLEOTIDE SEQUENCE</scope>
    <source>
        <strain evidence="2">Rsan-2018</strain>
        <tissue evidence="2">Larvae</tissue>
    </source>
</reference>
<dbReference type="AlphaFoldDB" id="A0A9D4PBG0"/>
<dbReference type="EMBL" id="JABSTV010001788">
    <property type="protein sequence ID" value="KAH7932015.1"/>
    <property type="molecule type" value="Genomic_DNA"/>
</dbReference>
<feature type="region of interest" description="Disordered" evidence="1">
    <location>
        <begin position="74"/>
        <end position="134"/>
    </location>
</feature>
<gene>
    <name evidence="2" type="ORF">HPB52_025003</name>
</gene>
<evidence type="ECO:0000256" key="1">
    <source>
        <dbReference type="SAM" id="MobiDB-lite"/>
    </source>
</evidence>
<dbReference type="VEuPathDB" id="VectorBase:RSAN_026316"/>
<sequence length="134" mass="15308">MTEQGIKQRQERNYNRRRGVRRLPVLNPGQQVWIKDLKRRGAVLRQADSPRSYWIQCETGTVRRNRRHLVKDSAGMALENHPASLDMPSRLPDRAPGMKQPGTTQPTPTAPSPYVTAHGRRTVRPPGPPARFRD</sequence>
<dbReference type="Proteomes" id="UP000821837">
    <property type="component" value="Unassembled WGS sequence"/>
</dbReference>
<feature type="compositionally biased region" description="Pro residues" evidence="1">
    <location>
        <begin position="125"/>
        <end position="134"/>
    </location>
</feature>
<keyword evidence="3" id="KW-1185">Reference proteome</keyword>
<reference evidence="2" key="1">
    <citation type="journal article" date="2020" name="Cell">
        <title>Large-Scale Comparative Analyses of Tick Genomes Elucidate Their Genetic Diversity and Vector Capacities.</title>
        <authorList>
            <consortium name="Tick Genome and Microbiome Consortium (TIGMIC)"/>
            <person name="Jia N."/>
            <person name="Wang J."/>
            <person name="Shi W."/>
            <person name="Du L."/>
            <person name="Sun Y."/>
            <person name="Zhan W."/>
            <person name="Jiang J.F."/>
            <person name="Wang Q."/>
            <person name="Zhang B."/>
            <person name="Ji P."/>
            <person name="Bell-Sakyi L."/>
            <person name="Cui X.M."/>
            <person name="Yuan T.T."/>
            <person name="Jiang B.G."/>
            <person name="Yang W.F."/>
            <person name="Lam T.T."/>
            <person name="Chang Q.C."/>
            <person name="Ding S.J."/>
            <person name="Wang X.J."/>
            <person name="Zhu J.G."/>
            <person name="Ruan X.D."/>
            <person name="Zhao L."/>
            <person name="Wei J.T."/>
            <person name="Ye R.Z."/>
            <person name="Que T.C."/>
            <person name="Du C.H."/>
            <person name="Zhou Y.H."/>
            <person name="Cheng J.X."/>
            <person name="Dai P.F."/>
            <person name="Guo W.B."/>
            <person name="Han X.H."/>
            <person name="Huang E.J."/>
            <person name="Li L.F."/>
            <person name="Wei W."/>
            <person name="Gao Y.C."/>
            <person name="Liu J.Z."/>
            <person name="Shao H.Z."/>
            <person name="Wang X."/>
            <person name="Wang C.C."/>
            <person name="Yang T.C."/>
            <person name="Huo Q.B."/>
            <person name="Li W."/>
            <person name="Chen H.Y."/>
            <person name="Chen S.E."/>
            <person name="Zhou L.G."/>
            <person name="Ni X.B."/>
            <person name="Tian J.H."/>
            <person name="Sheng Y."/>
            <person name="Liu T."/>
            <person name="Pan Y.S."/>
            <person name="Xia L.Y."/>
            <person name="Li J."/>
            <person name="Zhao F."/>
            <person name="Cao W.C."/>
        </authorList>
    </citation>
    <scope>NUCLEOTIDE SEQUENCE</scope>
    <source>
        <strain evidence="2">Rsan-2018</strain>
    </source>
</reference>